<evidence type="ECO:0000313" key="7">
    <source>
        <dbReference type="EMBL" id="KAH8101498.1"/>
    </source>
</evidence>
<dbReference type="PROSITE" id="PS50011">
    <property type="entry name" value="PROTEIN_KINASE_DOM"/>
    <property type="match status" value="1"/>
</dbReference>
<keyword evidence="4 7" id="KW-0418">Kinase</keyword>
<dbReference type="GO" id="GO:0004674">
    <property type="term" value="F:protein serine/threonine kinase activity"/>
    <property type="evidence" value="ECO:0007669"/>
    <property type="project" value="UniProtKB-KW"/>
</dbReference>
<name>A0A8K0UQ76_9AGAR</name>
<keyword evidence="2" id="KW-0808">Transferase</keyword>
<sequence>MHGSKTLSWYSQLPRDATEGSQLALSDARLLVIVFEPPRLTHINPNRYSTPMHKNHPHSIVIPLGSPLATLSMASCPSPKVPSGERRLRSLYGGRSALRYSESLTSRRLIPVGRIQRLKLVNRHICSYVLVLSRKRHTKKLSVIKESVDSGRGKKVDISSFKLARLILDSVATKVLLGTIHGSSKCYMIKVIRQELVDAKGFQEVIREHRLLKFVTQNKLPFLPRLFWSFLDANHLYIVNGYASEPLHGMLDRNNSSFGDETLFYISELVVAVSALHSSGIVLRCILPDDIRLADDGHLVLTGLAHAAYLSHPNMECQANVSPPIHECPDHLGEEEIQFSAPELLLGWSYDTKVDVWSIGMFLYVLLVGKHPFLDSTEKTIERDAQDNHDLLLRAALQSESLASLNDDVAVLISQVCEYNDT</sequence>
<organism evidence="7 8">
    <name type="scientific">Cristinia sonorae</name>
    <dbReference type="NCBI Taxonomy" id="1940300"/>
    <lineage>
        <taxon>Eukaryota</taxon>
        <taxon>Fungi</taxon>
        <taxon>Dikarya</taxon>
        <taxon>Basidiomycota</taxon>
        <taxon>Agaricomycotina</taxon>
        <taxon>Agaricomycetes</taxon>
        <taxon>Agaricomycetidae</taxon>
        <taxon>Agaricales</taxon>
        <taxon>Pleurotineae</taxon>
        <taxon>Stephanosporaceae</taxon>
        <taxon>Cristinia</taxon>
    </lineage>
</organism>
<keyword evidence="3" id="KW-0547">Nucleotide-binding</keyword>
<dbReference type="SUPFAM" id="SSF56112">
    <property type="entry name" value="Protein kinase-like (PK-like)"/>
    <property type="match status" value="1"/>
</dbReference>
<comment type="caution">
    <text evidence="7">The sequence shown here is derived from an EMBL/GenBank/DDBJ whole genome shotgun (WGS) entry which is preliminary data.</text>
</comment>
<dbReference type="Pfam" id="PF00069">
    <property type="entry name" value="Pkinase"/>
    <property type="match status" value="1"/>
</dbReference>
<keyword evidence="5" id="KW-0067">ATP-binding</keyword>
<accession>A0A8K0UQ76</accession>
<evidence type="ECO:0000259" key="6">
    <source>
        <dbReference type="PROSITE" id="PS50011"/>
    </source>
</evidence>
<evidence type="ECO:0000256" key="4">
    <source>
        <dbReference type="ARBA" id="ARBA00022777"/>
    </source>
</evidence>
<evidence type="ECO:0000256" key="3">
    <source>
        <dbReference type="ARBA" id="ARBA00022741"/>
    </source>
</evidence>
<evidence type="ECO:0000256" key="1">
    <source>
        <dbReference type="ARBA" id="ARBA00022527"/>
    </source>
</evidence>
<dbReference type="AlphaFoldDB" id="A0A8K0UQ76"/>
<proteinExistence type="predicted"/>
<dbReference type="GO" id="GO:0005524">
    <property type="term" value="F:ATP binding"/>
    <property type="evidence" value="ECO:0007669"/>
    <property type="project" value="UniProtKB-KW"/>
</dbReference>
<dbReference type="Gene3D" id="1.10.510.10">
    <property type="entry name" value="Transferase(Phosphotransferase) domain 1"/>
    <property type="match status" value="1"/>
</dbReference>
<feature type="domain" description="Protein kinase" evidence="6">
    <location>
        <begin position="161"/>
        <end position="422"/>
    </location>
</feature>
<evidence type="ECO:0000256" key="5">
    <source>
        <dbReference type="ARBA" id="ARBA00022840"/>
    </source>
</evidence>
<dbReference type="Proteomes" id="UP000813824">
    <property type="component" value="Unassembled WGS sequence"/>
</dbReference>
<dbReference type="PANTHER" id="PTHR24351">
    <property type="entry name" value="RIBOSOMAL PROTEIN S6 KINASE"/>
    <property type="match status" value="1"/>
</dbReference>
<gene>
    <name evidence="7" type="ORF">BXZ70DRAFT_933595</name>
</gene>
<dbReference type="OrthoDB" id="347657at2759"/>
<evidence type="ECO:0000256" key="2">
    <source>
        <dbReference type="ARBA" id="ARBA00022679"/>
    </source>
</evidence>
<dbReference type="InterPro" id="IPR011009">
    <property type="entry name" value="Kinase-like_dom_sf"/>
</dbReference>
<evidence type="ECO:0000313" key="8">
    <source>
        <dbReference type="Proteomes" id="UP000813824"/>
    </source>
</evidence>
<keyword evidence="1" id="KW-0723">Serine/threonine-protein kinase</keyword>
<dbReference type="Gene3D" id="3.30.200.20">
    <property type="entry name" value="Phosphorylase Kinase, domain 1"/>
    <property type="match status" value="1"/>
</dbReference>
<keyword evidence="8" id="KW-1185">Reference proteome</keyword>
<reference evidence="7" key="1">
    <citation type="journal article" date="2021" name="New Phytol.">
        <title>Evolutionary innovations through gain and loss of genes in the ectomycorrhizal Boletales.</title>
        <authorList>
            <person name="Wu G."/>
            <person name="Miyauchi S."/>
            <person name="Morin E."/>
            <person name="Kuo A."/>
            <person name="Drula E."/>
            <person name="Varga T."/>
            <person name="Kohler A."/>
            <person name="Feng B."/>
            <person name="Cao Y."/>
            <person name="Lipzen A."/>
            <person name="Daum C."/>
            <person name="Hundley H."/>
            <person name="Pangilinan J."/>
            <person name="Johnson J."/>
            <person name="Barry K."/>
            <person name="LaButti K."/>
            <person name="Ng V."/>
            <person name="Ahrendt S."/>
            <person name="Min B."/>
            <person name="Choi I.G."/>
            <person name="Park H."/>
            <person name="Plett J.M."/>
            <person name="Magnuson J."/>
            <person name="Spatafora J.W."/>
            <person name="Nagy L.G."/>
            <person name="Henrissat B."/>
            <person name="Grigoriev I.V."/>
            <person name="Yang Z.L."/>
            <person name="Xu J."/>
            <person name="Martin F.M."/>
        </authorList>
    </citation>
    <scope>NUCLEOTIDE SEQUENCE</scope>
    <source>
        <strain evidence="7">KKN 215</strain>
    </source>
</reference>
<dbReference type="EMBL" id="JAEVFJ010000012">
    <property type="protein sequence ID" value="KAH8101498.1"/>
    <property type="molecule type" value="Genomic_DNA"/>
</dbReference>
<dbReference type="SMART" id="SM00220">
    <property type="entry name" value="S_TKc"/>
    <property type="match status" value="1"/>
</dbReference>
<protein>
    <submittedName>
        <fullName evidence="7">Kinase-like domain-containing protein</fullName>
    </submittedName>
</protein>
<dbReference type="InterPro" id="IPR000719">
    <property type="entry name" value="Prot_kinase_dom"/>
</dbReference>